<evidence type="ECO:0000313" key="3">
    <source>
        <dbReference type="Proteomes" id="UP000253436"/>
    </source>
</evidence>
<dbReference type="RefSeq" id="WP_114310994.1">
    <property type="nucleotide sequence ID" value="NZ_QPJO01000009.1"/>
</dbReference>
<protein>
    <submittedName>
        <fullName evidence="2">Uncharacterized protein</fullName>
    </submittedName>
</protein>
<keyword evidence="1" id="KW-0812">Transmembrane</keyword>
<feature type="transmembrane region" description="Helical" evidence="1">
    <location>
        <begin position="37"/>
        <end position="55"/>
    </location>
</feature>
<name>A0A368ZD72_9FLAO</name>
<dbReference type="OrthoDB" id="1258859at2"/>
<keyword evidence="1" id="KW-0472">Membrane</keyword>
<evidence type="ECO:0000313" key="2">
    <source>
        <dbReference type="EMBL" id="RCW89787.1"/>
    </source>
</evidence>
<accession>A0A368ZD72</accession>
<organism evidence="2 3">
    <name type="scientific">Winogradskyella arenosi</name>
    <dbReference type="NCBI Taxonomy" id="533325"/>
    <lineage>
        <taxon>Bacteria</taxon>
        <taxon>Pseudomonadati</taxon>
        <taxon>Bacteroidota</taxon>
        <taxon>Flavobacteriia</taxon>
        <taxon>Flavobacteriales</taxon>
        <taxon>Flavobacteriaceae</taxon>
        <taxon>Winogradskyella</taxon>
    </lineage>
</organism>
<keyword evidence="3" id="KW-1185">Reference proteome</keyword>
<comment type="caution">
    <text evidence="2">The sequence shown here is derived from an EMBL/GenBank/DDBJ whole genome shotgun (WGS) entry which is preliminary data.</text>
</comment>
<feature type="transmembrane region" description="Helical" evidence="1">
    <location>
        <begin position="6"/>
        <end position="25"/>
    </location>
</feature>
<dbReference type="Proteomes" id="UP000253436">
    <property type="component" value="Unassembled WGS sequence"/>
</dbReference>
<reference evidence="2 3" key="1">
    <citation type="submission" date="2018-07" db="EMBL/GenBank/DDBJ databases">
        <title>Genomic Encyclopedia of Type Strains, Phase III (KMG-III): the genomes of soil and plant-associated and newly described type strains.</title>
        <authorList>
            <person name="Whitman W."/>
        </authorList>
    </citation>
    <scope>NUCLEOTIDE SEQUENCE [LARGE SCALE GENOMIC DNA]</scope>
    <source>
        <strain evidence="2 3">CECT 7958</strain>
    </source>
</reference>
<proteinExistence type="predicted"/>
<evidence type="ECO:0000256" key="1">
    <source>
        <dbReference type="SAM" id="Phobius"/>
    </source>
</evidence>
<sequence>MEASKYLVLLLILITIIAFGFYILFKGIIKKDNGLKYFSLALIGILLTAILYNIFPNFLTDKPSEKELVGIYKIVSADNGIPKSDYKSYTLDLKKDGTFEFTQTPGIKLCKKGNYELDYSFENNEISFQCENNWTPKHLKRKLFGFEIEFYIDFDNGKSICFEKIE</sequence>
<dbReference type="EMBL" id="QPJO01000009">
    <property type="protein sequence ID" value="RCW89787.1"/>
    <property type="molecule type" value="Genomic_DNA"/>
</dbReference>
<keyword evidence="1" id="KW-1133">Transmembrane helix</keyword>
<dbReference type="AlphaFoldDB" id="A0A368ZD72"/>
<gene>
    <name evidence="2" type="ORF">DFQ08_1092</name>
</gene>